<evidence type="ECO:0000256" key="4">
    <source>
        <dbReference type="ARBA" id="ARBA00022473"/>
    </source>
</evidence>
<feature type="transmembrane region" description="Helical" evidence="10">
    <location>
        <begin position="433"/>
        <end position="460"/>
    </location>
</feature>
<dbReference type="GO" id="GO:0017147">
    <property type="term" value="F:Wnt-protein binding"/>
    <property type="evidence" value="ECO:0007669"/>
    <property type="project" value="InterPro"/>
</dbReference>
<evidence type="ECO:0000313" key="14">
    <source>
        <dbReference type="Proteomes" id="UP000186922"/>
    </source>
</evidence>
<feature type="domain" description="Wntless-like transmembrane" evidence="11">
    <location>
        <begin position="235"/>
        <end position="506"/>
    </location>
</feature>
<evidence type="ECO:0000256" key="6">
    <source>
        <dbReference type="ARBA" id="ARBA00022692"/>
    </source>
</evidence>
<evidence type="ECO:0000256" key="8">
    <source>
        <dbReference type="ARBA" id="ARBA00023034"/>
    </source>
</evidence>
<dbReference type="Proteomes" id="UP000186922">
    <property type="component" value="Unassembled WGS sequence"/>
</dbReference>
<comment type="subcellular location">
    <subcellularLocation>
        <location evidence="1">Endosome membrane</location>
        <topology evidence="1">Multi-pass membrane protein</topology>
    </subcellularLocation>
    <subcellularLocation>
        <location evidence="2">Golgi apparatus membrane</location>
        <topology evidence="2">Multi-pass membrane protein</topology>
    </subcellularLocation>
</comment>
<comment type="similarity">
    <text evidence="3">Belongs to the wntless family.</text>
</comment>
<dbReference type="PANTHER" id="PTHR13449:SF2">
    <property type="entry name" value="PROTEIN WNTLESS HOMOLOG"/>
    <property type="match status" value="1"/>
</dbReference>
<dbReference type="InterPro" id="IPR009551">
    <property type="entry name" value="Wntless"/>
</dbReference>
<evidence type="ECO:0000256" key="9">
    <source>
        <dbReference type="ARBA" id="ARBA00023136"/>
    </source>
</evidence>
<protein>
    <recommendedName>
        <fullName evidence="15">Protein wntless</fullName>
    </recommendedName>
</protein>
<dbReference type="InterPro" id="IPR047843">
    <property type="entry name" value="WLS-like_TM"/>
</dbReference>
<dbReference type="GO" id="GO:0061355">
    <property type="term" value="P:Wnt protein secretion"/>
    <property type="evidence" value="ECO:0007669"/>
    <property type="project" value="TreeGrafter"/>
</dbReference>
<feature type="transmembrane region" description="Helical" evidence="10">
    <location>
        <begin position="273"/>
        <end position="292"/>
    </location>
</feature>
<dbReference type="GO" id="GO:0000139">
    <property type="term" value="C:Golgi membrane"/>
    <property type="evidence" value="ECO:0007669"/>
    <property type="project" value="UniProtKB-SubCell"/>
</dbReference>
<name>A0A1D1W7S3_RAMVA</name>
<evidence type="ECO:0000259" key="12">
    <source>
        <dbReference type="Pfam" id="PF21883"/>
    </source>
</evidence>
<keyword evidence="8" id="KW-0333">Golgi apparatus</keyword>
<sequence length="547" mass="62666">MAAFIDTMSTKKLVAFGLLLLALQIVFFVIGGTIAPSPSNVASILSTKCIDNDKGKIDRWFYPRGSDKNKTCKVLHDLNSPDAERYSANNIVFAAQFPLPRDGFNLTMSRWFQYSLGVLHPEISYQDNGEEDFKTELEIHARIGYRNREDPEDAWKEIDRSVETRQLDCNIEEKHQDYLYNCSPMALYELGGVHHDFYLLNLRLPVTYSSDGTPIGKNVNLGKLLDLWIIEIHQNGGYTRVFWSVKTVFFPLVLAGVVWFWHRIQQLARPPKLMEKMLFTLGLGLLLLDTPIEWFSLGFNFPAMLLLSDIRQGLFYTILFAFWIIFAGEYQMDDVARGTLSTYWKHLSAVAACCISLFVFDMCERGVQLTNVFYSIWSTTTGSILAKGFLITAMCCACIYFFFLTYMVIIAVRNMWDKRKKLDKFQEKTRKRYQVIIFRFQFLLLMTLLCAAFTIIAFIIAQVGESSIKWGDEDRAGLEYTSAVNVGVFAMWNLYVTALLVLYSPSSKHESLINDEQSEDVAMSRLDLHATTTTSEVTEFLQKVAED</sequence>
<dbReference type="Pfam" id="PF21883">
    <property type="entry name" value="WLS_GOLD"/>
    <property type="match status" value="1"/>
</dbReference>
<feature type="domain" description="Wntless GOLD" evidence="12">
    <location>
        <begin position="47"/>
        <end position="234"/>
    </location>
</feature>
<gene>
    <name evidence="13" type="primary">RvY_18569-1</name>
    <name evidence="13" type="synonym">RvY_18569.1</name>
    <name evidence="13" type="ORF">RvY_18569</name>
</gene>
<evidence type="ECO:0000256" key="10">
    <source>
        <dbReference type="SAM" id="Phobius"/>
    </source>
</evidence>
<evidence type="ECO:0008006" key="15">
    <source>
        <dbReference type="Google" id="ProtNLM"/>
    </source>
</evidence>
<dbReference type="AlphaFoldDB" id="A0A1D1W7S3"/>
<dbReference type="EMBL" id="BDGG01000019">
    <property type="protein sequence ID" value="GAV08953.1"/>
    <property type="molecule type" value="Genomic_DNA"/>
</dbReference>
<dbReference type="GO" id="GO:0016055">
    <property type="term" value="P:Wnt signaling pathway"/>
    <property type="evidence" value="ECO:0007669"/>
    <property type="project" value="UniProtKB-KW"/>
</dbReference>
<dbReference type="STRING" id="947166.A0A1D1W7S3"/>
<dbReference type="InterPro" id="IPR053936">
    <property type="entry name" value="WLS_GOLD"/>
</dbReference>
<feature type="transmembrane region" description="Helical" evidence="10">
    <location>
        <begin position="480"/>
        <end position="503"/>
    </location>
</feature>
<proteinExistence type="inferred from homology"/>
<accession>A0A1D1W7S3</accession>
<keyword evidence="7 10" id="KW-1133">Transmembrane helix</keyword>
<keyword evidence="6 10" id="KW-0812">Transmembrane</keyword>
<keyword evidence="9 10" id="KW-0472">Membrane</keyword>
<feature type="transmembrane region" description="Helical" evidence="10">
    <location>
        <begin position="312"/>
        <end position="330"/>
    </location>
</feature>
<dbReference type="PANTHER" id="PTHR13449">
    <property type="entry name" value="INTEGRAL MEMBRANE PROTEIN GPR177"/>
    <property type="match status" value="1"/>
</dbReference>
<dbReference type="Pfam" id="PF06664">
    <property type="entry name" value="WLS-like_TM"/>
    <property type="match status" value="1"/>
</dbReference>
<dbReference type="OrthoDB" id="5804250at2759"/>
<evidence type="ECO:0000256" key="7">
    <source>
        <dbReference type="ARBA" id="ARBA00022989"/>
    </source>
</evidence>
<evidence type="ECO:0000256" key="1">
    <source>
        <dbReference type="ARBA" id="ARBA00004337"/>
    </source>
</evidence>
<dbReference type="GO" id="GO:0006886">
    <property type="term" value="P:intracellular protein transport"/>
    <property type="evidence" value="ECO:0007669"/>
    <property type="project" value="TreeGrafter"/>
</dbReference>
<evidence type="ECO:0000256" key="3">
    <source>
        <dbReference type="ARBA" id="ARBA00008148"/>
    </source>
</evidence>
<reference evidence="13 14" key="1">
    <citation type="journal article" date="2016" name="Nat. Commun.">
        <title>Extremotolerant tardigrade genome and improved radiotolerance of human cultured cells by tardigrade-unique protein.</title>
        <authorList>
            <person name="Hashimoto T."/>
            <person name="Horikawa D.D."/>
            <person name="Saito Y."/>
            <person name="Kuwahara H."/>
            <person name="Kozuka-Hata H."/>
            <person name="Shin-I T."/>
            <person name="Minakuchi Y."/>
            <person name="Ohishi K."/>
            <person name="Motoyama A."/>
            <person name="Aizu T."/>
            <person name="Enomoto A."/>
            <person name="Kondo K."/>
            <person name="Tanaka S."/>
            <person name="Hara Y."/>
            <person name="Koshikawa S."/>
            <person name="Sagara H."/>
            <person name="Miura T."/>
            <person name="Yokobori S."/>
            <person name="Miyagawa K."/>
            <person name="Suzuki Y."/>
            <person name="Kubo T."/>
            <person name="Oyama M."/>
            <person name="Kohara Y."/>
            <person name="Fujiyama A."/>
            <person name="Arakawa K."/>
            <person name="Katayama T."/>
            <person name="Toyoda A."/>
            <person name="Kunieda T."/>
        </authorList>
    </citation>
    <scope>NUCLEOTIDE SEQUENCE [LARGE SCALE GENOMIC DNA]</scope>
    <source>
        <strain evidence="13 14">YOKOZUNA-1</strain>
    </source>
</reference>
<dbReference type="GO" id="GO:0010008">
    <property type="term" value="C:endosome membrane"/>
    <property type="evidence" value="ECO:0007669"/>
    <property type="project" value="UniProtKB-SubCell"/>
</dbReference>
<keyword evidence="14" id="KW-1185">Reference proteome</keyword>
<feature type="transmembrane region" description="Helical" evidence="10">
    <location>
        <begin position="389"/>
        <end position="412"/>
    </location>
</feature>
<evidence type="ECO:0000256" key="5">
    <source>
        <dbReference type="ARBA" id="ARBA00022687"/>
    </source>
</evidence>
<keyword evidence="4" id="KW-0217">Developmental protein</keyword>
<comment type="caution">
    <text evidence="13">The sequence shown here is derived from an EMBL/GenBank/DDBJ whole genome shotgun (WGS) entry which is preliminary data.</text>
</comment>
<evidence type="ECO:0000256" key="2">
    <source>
        <dbReference type="ARBA" id="ARBA00004653"/>
    </source>
</evidence>
<feature type="transmembrane region" description="Helical" evidence="10">
    <location>
        <begin position="241"/>
        <end position="261"/>
    </location>
</feature>
<organism evidence="13 14">
    <name type="scientific">Ramazzottius varieornatus</name>
    <name type="common">Water bear</name>
    <name type="synonym">Tardigrade</name>
    <dbReference type="NCBI Taxonomy" id="947166"/>
    <lineage>
        <taxon>Eukaryota</taxon>
        <taxon>Metazoa</taxon>
        <taxon>Ecdysozoa</taxon>
        <taxon>Tardigrada</taxon>
        <taxon>Eutardigrada</taxon>
        <taxon>Parachela</taxon>
        <taxon>Hypsibioidea</taxon>
        <taxon>Ramazzottiidae</taxon>
        <taxon>Ramazzottius</taxon>
    </lineage>
</organism>
<evidence type="ECO:0000313" key="13">
    <source>
        <dbReference type="EMBL" id="GAV08953.1"/>
    </source>
</evidence>
<evidence type="ECO:0000259" key="11">
    <source>
        <dbReference type="Pfam" id="PF06664"/>
    </source>
</evidence>
<keyword evidence="5" id="KW-0879">Wnt signaling pathway</keyword>
<feature type="transmembrane region" description="Helical" evidence="10">
    <location>
        <begin position="342"/>
        <end position="360"/>
    </location>
</feature>